<evidence type="ECO:0000313" key="1">
    <source>
        <dbReference type="EMBL" id="RXI99801.1"/>
    </source>
</evidence>
<dbReference type="EMBL" id="QOUX01000042">
    <property type="protein sequence ID" value="RXI99801.1"/>
    <property type="molecule type" value="Genomic_DNA"/>
</dbReference>
<protein>
    <submittedName>
        <fullName evidence="1">Uncharacterized protein</fullName>
    </submittedName>
</protein>
<name>A0A4V1LG96_9BACI</name>
<proteinExistence type="predicted"/>
<keyword evidence="2" id="KW-1185">Reference proteome</keyword>
<reference evidence="1 2" key="1">
    <citation type="journal article" date="2019" name="Int. J. Syst. Evol. Microbiol.">
        <title>Anaerobacillus alkaliphilus sp. nov., a novel alkaliphilic and moderately halophilic bacterium.</title>
        <authorList>
            <person name="Borsodi A.K."/>
            <person name="Aszalos J.M."/>
            <person name="Bihari P."/>
            <person name="Nagy I."/>
            <person name="Schumann P."/>
            <person name="Sproer C."/>
            <person name="Kovacs A.L."/>
            <person name="Boka K."/>
            <person name="Dobosy P."/>
            <person name="Ovari M."/>
            <person name="Szili-Kovacs T."/>
            <person name="Toth E."/>
        </authorList>
    </citation>
    <scope>NUCLEOTIDE SEQUENCE [LARGE SCALE GENOMIC DNA]</scope>
    <source>
        <strain evidence="1 2">B16-10</strain>
    </source>
</reference>
<accession>A0A4V1LG96</accession>
<dbReference type="OrthoDB" id="2872086at2"/>
<dbReference type="AlphaFoldDB" id="A0A4V1LG96"/>
<gene>
    <name evidence="1" type="ORF">DS745_13010</name>
</gene>
<dbReference type="RefSeq" id="WP_129078658.1">
    <property type="nucleotide sequence ID" value="NZ_QOUX01000042.1"/>
</dbReference>
<organism evidence="1 2">
    <name type="scientific">Anaerobacillus alkaliphilus</name>
    <dbReference type="NCBI Taxonomy" id="1548597"/>
    <lineage>
        <taxon>Bacteria</taxon>
        <taxon>Bacillati</taxon>
        <taxon>Bacillota</taxon>
        <taxon>Bacilli</taxon>
        <taxon>Bacillales</taxon>
        <taxon>Bacillaceae</taxon>
        <taxon>Anaerobacillus</taxon>
    </lineage>
</organism>
<evidence type="ECO:0000313" key="2">
    <source>
        <dbReference type="Proteomes" id="UP000290649"/>
    </source>
</evidence>
<sequence length="164" mass="18877">MSSKKEVSFLDLVKVVGERSEKKIRKCLHSILEDEKTVELIKHGLNKHSNTLQSLRKNTETISQQLNLPTKNDVSNIAKIGLQIEEKIDALEEKIYHLTEQLQNQDVSTTSKLPETTNEDHQLRNDRKELRRLLKTNLLLGNITNQDTIIELLNSINSRGDKRD</sequence>
<dbReference type="Proteomes" id="UP000290649">
    <property type="component" value="Unassembled WGS sequence"/>
</dbReference>
<comment type="caution">
    <text evidence="1">The sequence shown here is derived from an EMBL/GenBank/DDBJ whole genome shotgun (WGS) entry which is preliminary data.</text>
</comment>